<evidence type="ECO:0000313" key="3">
    <source>
        <dbReference type="EMBL" id="PIT92763.1"/>
    </source>
</evidence>
<keyword evidence="2" id="KW-0812">Transmembrane</keyword>
<comment type="caution">
    <text evidence="3">The sequence shown here is derived from an EMBL/GenBank/DDBJ whole genome shotgun (WGS) entry which is preliminary data.</text>
</comment>
<evidence type="ECO:0008006" key="5">
    <source>
        <dbReference type="Google" id="ProtNLM"/>
    </source>
</evidence>
<feature type="coiled-coil region" evidence="1">
    <location>
        <begin position="201"/>
        <end position="259"/>
    </location>
</feature>
<evidence type="ECO:0000256" key="1">
    <source>
        <dbReference type="SAM" id="Coils"/>
    </source>
</evidence>
<protein>
    <recommendedName>
        <fullName evidence="5">Bacterial Ig-like domain-containing protein</fullName>
    </recommendedName>
</protein>
<keyword evidence="1" id="KW-0175">Coiled coil</keyword>
<gene>
    <name evidence="3" type="ORF">COU08_00745</name>
</gene>
<keyword evidence="2" id="KW-1133">Transmembrane helix</keyword>
<proteinExistence type="predicted"/>
<sequence>MTFVFIRNSIFLFFFVLMFSMPYFTVAQDVPTQTAEPPIKRILVQNITLDQPYISVSPNLFYPLDEVLYIEGRGVPGATVTLTLEKEKPDDQPLKFTAHVDSFGEWVVAERTFLSSGVWRVYARQELGDEVSERSNPRVVRSVVTGINIFGYQVKYVVLAGLFLLVFLLVMAIFFYFIRKIGKLKRGLFAHQLHETEDRVRENLSSIRKELMAELQELANNTQGKQLDSDEVQKRDRILRRLEDLERDVDRDIDSLEKKI</sequence>
<organism evidence="3 4">
    <name type="scientific">Candidatus Harrisonbacteria bacterium CG10_big_fil_rev_8_21_14_0_10_42_17</name>
    <dbReference type="NCBI Taxonomy" id="1974584"/>
    <lineage>
        <taxon>Bacteria</taxon>
        <taxon>Candidatus Harrisoniibacteriota</taxon>
    </lineage>
</organism>
<accession>A0A2M6WJ28</accession>
<evidence type="ECO:0000313" key="4">
    <source>
        <dbReference type="Proteomes" id="UP000228635"/>
    </source>
</evidence>
<keyword evidence="2" id="KW-0472">Membrane</keyword>
<reference evidence="4" key="1">
    <citation type="submission" date="2017-09" db="EMBL/GenBank/DDBJ databases">
        <title>Depth-based differentiation of microbial function through sediment-hosted aquifers and enrichment of novel symbionts in the deep terrestrial subsurface.</title>
        <authorList>
            <person name="Probst A.J."/>
            <person name="Ladd B."/>
            <person name="Jarett J.K."/>
            <person name="Geller-Mcgrath D.E."/>
            <person name="Sieber C.M.K."/>
            <person name="Emerson J.B."/>
            <person name="Anantharaman K."/>
            <person name="Thomas B.C."/>
            <person name="Malmstrom R."/>
            <person name="Stieglmeier M."/>
            <person name="Klingl A."/>
            <person name="Woyke T."/>
            <person name="Ryan C.M."/>
            <person name="Banfield J.F."/>
        </authorList>
    </citation>
    <scope>NUCLEOTIDE SEQUENCE [LARGE SCALE GENOMIC DNA]</scope>
</reference>
<feature type="transmembrane region" description="Helical" evidence="2">
    <location>
        <begin position="156"/>
        <end position="178"/>
    </location>
</feature>
<dbReference type="EMBL" id="PFBA01000010">
    <property type="protein sequence ID" value="PIT92763.1"/>
    <property type="molecule type" value="Genomic_DNA"/>
</dbReference>
<name>A0A2M6WJ28_9BACT</name>
<dbReference type="AlphaFoldDB" id="A0A2M6WJ28"/>
<dbReference type="Proteomes" id="UP000228635">
    <property type="component" value="Unassembled WGS sequence"/>
</dbReference>
<evidence type="ECO:0000256" key="2">
    <source>
        <dbReference type="SAM" id="Phobius"/>
    </source>
</evidence>